<dbReference type="EMBL" id="DUZY01000004">
    <property type="protein sequence ID" value="DAD36721.1"/>
    <property type="molecule type" value="Genomic_DNA"/>
</dbReference>
<protein>
    <submittedName>
        <fullName evidence="1">Uncharacterized protein</fullName>
    </submittedName>
</protein>
<keyword evidence="2" id="KW-1185">Reference proteome</keyword>
<reference evidence="1 2" key="1">
    <citation type="journal article" date="2020" name="Mol. Biol. Evol.">
        <title>Distinct Expression and Methylation Patterns for Genes with Different Fates following a Single Whole-Genome Duplication in Flowering Plants.</title>
        <authorList>
            <person name="Shi T."/>
            <person name="Rahmani R.S."/>
            <person name="Gugger P.F."/>
            <person name="Wang M."/>
            <person name="Li H."/>
            <person name="Zhang Y."/>
            <person name="Li Z."/>
            <person name="Wang Q."/>
            <person name="Van de Peer Y."/>
            <person name="Marchal K."/>
            <person name="Chen J."/>
        </authorList>
    </citation>
    <scope>NUCLEOTIDE SEQUENCE [LARGE SCALE GENOMIC DNA]</scope>
    <source>
        <tissue evidence="1">Leaf</tissue>
    </source>
</reference>
<organism evidence="1 2">
    <name type="scientific">Nelumbo nucifera</name>
    <name type="common">Sacred lotus</name>
    <dbReference type="NCBI Taxonomy" id="4432"/>
    <lineage>
        <taxon>Eukaryota</taxon>
        <taxon>Viridiplantae</taxon>
        <taxon>Streptophyta</taxon>
        <taxon>Embryophyta</taxon>
        <taxon>Tracheophyta</taxon>
        <taxon>Spermatophyta</taxon>
        <taxon>Magnoliopsida</taxon>
        <taxon>Proteales</taxon>
        <taxon>Nelumbonaceae</taxon>
        <taxon>Nelumbo</taxon>
    </lineage>
</organism>
<name>A0A822YZ11_NELNU</name>
<dbReference type="Proteomes" id="UP000607653">
    <property type="component" value="Unassembled WGS sequence"/>
</dbReference>
<evidence type="ECO:0000313" key="1">
    <source>
        <dbReference type="EMBL" id="DAD36721.1"/>
    </source>
</evidence>
<dbReference type="AlphaFoldDB" id="A0A822YZ11"/>
<sequence length="53" mass="5905">MVHALLPHSEAGVRSSDLKFRTETPATVTTRVSKIPSPISEGRERWPEIAFQS</sequence>
<proteinExistence type="predicted"/>
<gene>
    <name evidence="1" type="ORF">HUJ06_007362</name>
</gene>
<evidence type="ECO:0000313" key="2">
    <source>
        <dbReference type="Proteomes" id="UP000607653"/>
    </source>
</evidence>
<comment type="caution">
    <text evidence="1">The sequence shown here is derived from an EMBL/GenBank/DDBJ whole genome shotgun (WGS) entry which is preliminary data.</text>
</comment>
<accession>A0A822YZ11</accession>